<dbReference type="OrthoDB" id="26592at2157"/>
<dbReference type="Pfam" id="PF02782">
    <property type="entry name" value="FGGY_C"/>
    <property type="match status" value="1"/>
</dbReference>
<evidence type="ECO:0000313" key="14">
    <source>
        <dbReference type="Proteomes" id="UP000608850"/>
    </source>
</evidence>
<keyword evidence="4 9" id="KW-0547">Nucleotide-binding</keyword>
<keyword evidence="3 9" id="KW-0808">Transferase</keyword>
<keyword evidence="7 9" id="KW-0067">ATP-binding</keyword>
<evidence type="ECO:0000256" key="10">
    <source>
        <dbReference type="RuleBase" id="RU003733"/>
    </source>
</evidence>
<reference evidence="13 14" key="1">
    <citation type="journal article" date="2019" name="Int. J. Syst. Evol. Microbiol.">
        <title>The Global Catalogue of Microorganisms (GCM) 10K type strain sequencing project: providing services to taxonomists for standard genome sequencing and annotation.</title>
        <authorList>
            <consortium name="The Broad Institute Genomics Platform"/>
            <consortium name="The Broad Institute Genome Sequencing Center for Infectious Disease"/>
            <person name="Wu L."/>
            <person name="Ma J."/>
        </authorList>
    </citation>
    <scope>NUCLEOTIDE SEQUENCE [LARGE SCALE GENOMIC DNA]</scope>
    <source>
        <strain evidence="13 14">JCM 16331</strain>
    </source>
</reference>
<dbReference type="NCBIfam" id="NF000756">
    <property type="entry name" value="PRK00047.1"/>
    <property type="match status" value="1"/>
</dbReference>
<feature type="domain" description="Carbohydrate kinase FGGY N-terminal" evidence="11">
    <location>
        <begin position="5"/>
        <end position="262"/>
    </location>
</feature>
<evidence type="ECO:0000259" key="11">
    <source>
        <dbReference type="Pfam" id="PF00370"/>
    </source>
</evidence>
<feature type="binding site" evidence="9">
    <location>
        <position position="135"/>
    </location>
    <ligand>
        <name>sn-glycerol 3-phosphate</name>
        <dbReference type="ChEBI" id="CHEBI:57597"/>
    </ligand>
</feature>
<feature type="binding site" evidence="9">
    <location>
        <position position="277"/>
    </location>
    <ligand>
        <name>ATP</name>
        <dbReference type="ChEBI" id="CHEBI:30616"/>
    </ligand>
</feature>
<dbReference type="RefSeq" id="WP_188879606.1">
    <property type="nucleotide sequence ID" value="NZ_BMOQ01000007.1"/>
</dbReference>
<dbReference type="InterPro" id="IPR018485">
    <property type="entry name" value="FGGY_C"/>
</dbReference>
<comment type="caution">
    <text evidence="13">The sequence shown here is derived from an EMBL/GenBank/DDBJ whole genome shotgun (WGS) entry which is preliminary data.</text>
</comment>
<feature type="binding site" evidence="9">
    <location>
        <position position="13"/>
    </location>
    <ligand>
        <name>sn-glycerol 3-phosphate</name>
        <dbReference type="ChEBI" id="CHEBI:57597"/>
    </ligand>
</feature>
<evidence type="ECO:0000256" key="5">
    <source>
        <dbReference type="ARBA" id="ARBA00022777"/>
    </source>
</evidence>
<dbReference type="GO" id="GO:0005524">
    <property type="term" value="F:ATP binding"/>
    <property type="evidence" value="ECO:0007669"/>
    <property type="project" value="UniProtKB-UniRule"/>
</dbReference>
<feature type="binding site" evidence="9">
    <location>
        <position position="421"/>
    </location>
    <ligand>
        <name>ATP</name>
        <dbReference type="ChEBI" id="CHEBI:30616"/>
    </ligand>
</feature>
<comment type="caution">
    <text evidence="9">Lacks conserved residue(s) required for the propagation of feature annotation.</text>
</comment>
<evidence type="ECO:0000259" key="12">
    <source>
        <dbReference type="Pfam" id="PF02782"/>
    </source>
</evidence>
<sequence length="510" mass="56308">MDDTYVGSIDQGTTGTRFIVFDHGGEVVANAYEKHEQIYPEPGWVEHNPVEIWENTQAVVTRALDDAGLDADQLAGIGITNQRETTVVWDAESGRPIHNALVWQDRRTTDRVEELEDAGRAEDIRAKTGLEVDAYFSATKTEWILDNAEPLKLQSSRSQDLRDRARDGELLMGTIDSWLIYNLTGEHVTDVTNASRTMLFDIHEMEWDDELLSEFNVPHEMLPEVRPSSDEDYYGHTDAEGFLGAEVPVAGALGDQQAALFGQTCFDAGDAKNTYGTGSFYLMNTGNEAVESEHGLLTTVGFQMSGEPVQYALEGSIFVTGAAIEWLEDVDLIDNAAQTAELARSVDSTDGVYMVPAFTGLGAPHWDGRARGTIVGMTRGTKKEHIVRATLESIAYQTRDIAEAMEADSGVETTSLRVDGGAVKNNFLCQLQADILGTEIARPVVDETTALGSAYAAGLAVGYWDTIEELRSNWQIDREFEAEMDSEDADRMYGRWDDAVERSLDWAQEE</sequence>
<accession>A0A830GEK0</accession>
<dbReference type="EMBL" id="BMOQ01000007">
    <property type="protein sequence ID" value="GGN23798.1"/>
    <property type="molecule type" value="Genomic_DNA"/>
</dbReference>
<dbReference type="PANTHER" id="PTHR10196">
    <property type="entry name" value="SUGAR KINASE"/>
    <property type="match status" value="1"/>
</dbReference>
<dbReference type="Proteomes" id="UP000608850">
    <property type="component" value="Unassembled WGS sequence"/>
</dbReference>
<dbReference type="PROSITE" id="PS00445">
    <property type="entry name" value="FGGY_KINASES_2"/>
    <property type="match status" value="1"/>
</dbReference>
<feature type="domain" description="Carbohydrate kinase FGGY C-terminal" evidence="12">
    <location>
        <begin position="272"/>
        <end position="460"/>
    </location>
</feature>
<evidence type="ECO:0000256" key="8">
    <source>
        <dbReference type="ARBA" id="ARBA00052101"/>
    </source>
</evidence>
<comment type="catalytic activity">
    <reaction evidence="8 9">
        <text>glycerol + ATP = sn-glycerol 3-phosphate + ADP + H(+)</text>
        <dbReference type="Rhea" id="RHEA:21644"/>
        <dbReference type="ChEBI" id="CHEBI:15378"/>
        <dbReference type="ChEBI" id="CHEBI:17754"/>
        <dbReference type="ChEBI" id="CHEBI:30616"/>
        <dbReference type="ChEBI" id="CHEBI:57597"/>
        <dbReference type="ChEBI" id="CHEBI:456216"/>
        <dbReference type="EC" id="2.7.1.30"/>
    </reaction>
</comment>
<feature type="binding site" evidence="9">
    <location>
        <position position="421"/>
    </location>
    <ligand>
        <name>ADP</name>
        <dbReference type="ChEBI" id="CHEBI:456216"/>
    </ligand>
</feature>
<dbReference type="GO" id="GO:0004370">
    <property type="term" value="F:glycerol kinase activity"/>
    <property type="evidence" value="ECO:0007669"/>
    <property type="project" value="UniProtKB-UniRule"/>
</dbReference>
<feature type="binding site" evidence="9">
    <location>
        <position position="13"/>
    </location>
    <ligand>
        <name>ADP</name>
        <dbReference type="ChEBI" id="CHEBI:456216"/>
    </ligand>
</feature>
<evidence type="ECO:0000256" key="2">
    <source>
        <dbReference type="ARBA" id="ARBA00009156"/>
    </source>
</evidence>
<evidence type="ECO:0000256" key="1">
    <source>
        <dbReference type="ARBA" id="ARBA00005190"/>
    </source>
</evidence>
<proteinExistence type="inferred from homology"/>
<keyword evidence="6 9" id="KW-0319">Glycerol metabolism</keyword>
<dbReference type="InterPro" id="IPR018483">
    <property type="entry name" value="Carb_kinase_FGGY_CS"/>
</dbReference>
<dbReference type="GO" id="GO:0005829">
    <property type="term" value="C:cytosol"/>
    <property type="evidence" value="ECO:0007669"/>
    <property type="project" value="UniProtKB-ARBA"/>
</dbReference>
<dbReference type="GO" id="GO:0006072">
    <property type="term" value="P:glycerol-3-phosphate metabolic process"/>
    <property type="evidence" value="ECO:0007669"/>
    <property type="project" value="InterPro"/>
</dbReference>
<comment type="pathway">
    <text evidence="1 9">Polyol metabolism; glycerol degradation via glycerol kinase pathway; sn-glycerol 3-phosphate from glycerol: step 1/1.</text>
</comment>
<dbReference type="SUPFAM" id="SSF53067">
    <property type="entry name" value="Actin-like ATPase domain"/>
    <property type="match status" value="2"/>
</dbReference>
<name>A0A830GEK0_9EURY</name>
<feature type="binding site" evidence="9">
    <location>
        <position position="277"/>
    </location>
    <ligand>
        <name>ADP</name>
        <dbReference type="ChEBI" id="CHEBI:456216"/>
    </ligand>
</feature>
<dbReference type="InterPro" id="IPR000577">
    <property type="entry name" value="Carb_kinase_FGGY"/>
</dbReference>
<feature type="binding site" evidence="9">
    <location>
        <position position="17"/>
    </location>
    <ligand>
        <name>ADP</name>
        <dbReference type="ChEBI" id="CHEBI:456216"/>
    </ligand>
</feature>
<feature type="binding site" evidence="9">
    <location>
        <position position="321"/>
    </location>
    <ligand>
        <name>ATP</name>
        <dbReference type="ChEBI" id="CHEBI:30616"/>
    </ligand>
</feature>
<keyword evidence="5 9" id="KW-0418">Kinase</keyword>
<feature type="binding site" evidence="9">
    <location>
        <position position="321"/>
    </location>
    <ligand>
        <name>ADP</name>
        <dbReference type="ChEBI" id="CHEBI:456216"/>
    </ligand>
</feature>
<evidence type="ECO:0000256" key="9">
    <source>
        <dbReference type="HAMAP-Rule" id="MF_00186"/>
    </source>
</evidence>
<dbReference type="InterPro" id="IPR043129">
    <property type="entry name" value="ATPase_NBD"/>
</dbReference>
<protein>
    <recommendedName>
        <fullName evidence="9">Glycerol kinase</fullName>
        <ecNumber evidence="9">2.7.1.30</ecNumber>
    </recommendedName>
    <alternativeName>
        <fullName evidence="9">ATP:glycerol 3-phosphotransferase</fullName>
    </alternativeName>
    <alternativeName>
        <fullName evidence="9">Glycerokinase</fullName>
        <shortName evidence="9">GK</shortName>
    </alternativeName>
</protein>
<gene>
    <name evidence="9" type="primary">glpK</name>
    <name evidence="13" type="ORF">GCM10009021_26800</name>
</gene>
<evidence type="ECO:0000256" key="7">
    <source>
        <dbReference type="ARBA" id="ARBA00022840"/>
    </source>
</evidence>
<dbReference type="InterPro" id="IPR018484">
    <property type="entry name" value="FGGY_N"/>
</dbReference>
<feature type="binding site" evidence="9">
    <location>
        <position position="84"/>
    </location>
    <ligand>
        <name>sn-glycerol 3-phosphate</name>
        <dbReference type="ChEBI" id="CHEBI:57597"/>
    </ligand>
</feature>
<dbReference type="AlphaFoldDB" id="A0A830GEK0"/>
<feature type="binding site" evidence="9">
    <location>
        <position position="84"/>
    </location>
    <ligand>
        <name>glycerol</name>
        <dbReference type="ChEBI" id="CHEBI:17754"/>
    </ligand>
</feature>
<feature type="binding site" evidence="9">
    <location>
        <position position="425"/>
    </location>
    <ligand>
        <name>ADP</name>
        <dbReference type="ChEBI" id="CHEBI:456216"/>
    </ligand>
</feature>
<evidence type="ECO:0000313" key="13">
    <source>
        <dbReference type="EMBL" id="GGN23798.1"/>
    </source>
</evidence>
<dbReference type="PIRSF" id="PIRSF000538">
    <property type="entry name" value="GlpK"/>
    <property type="match status" value="1"/>
</dbReference>
<evidence type="ECO:0000256" key="6">
    <source>
        <dbReference type="ARBA" id="ARBA00022798"/>
    </source>
</evidence>
<keyword evidence="14" id="KW-1185">Reference proteome</keyword>
<feature type="binding site" evidence="9">
    <location>
        <position position="14"/>
    </location>
    <ligand>
        <name>ATP</name>
        <dbReference type="ChEBI" id="CHEBI:30616"/>
    </ligand>
</feature>
<feature type="binding site" evidence="9">
    <location>
        <position position="83"/>
    </location>
    <ligand>
        <name>glycerol</name>
        <dbReference type="ChEBI" id="CHEBI:17754"/>
    </ligand>
</feature>
<feature type="binding site" evidence="9">
    <location>
        <position position="13"/>
    </location>
    <ligand>
        <name>ATP</name>
        <dbReference type="ChEBI" id="CHEBI:30616"/>
    </ligand>
</feature>
<dbReference type="Gene3D" id="3.30.420.40">
    <property type="match status" value="2"/>
</dbReference>
<feature type="binding site" evidence="9">
    <location>
        <position position="83"/>
    </location>
    <ligand>
        <name>sn-glycerol 3-phosphate</name>
        <dbReference type="ChEBI" id="CHEBI:57597"/>
    </ligand>
</feature>
<dbReference type="InterPro" id="IPR005999">
    <property type="entry name" value="Glycerol_kin"/>
</dbReference>
<dbReference type="EC" id="2.7.1.30" evidence="9"/>
<dbReference type="PANTHER" id="PTHR10196:SF69">
    <property type="entry name" value="GLYCEROL KINASE"/>
    <property type="match status" value="1"/>
</dbReference>
<dbReference type="NCBIfam" id="TIGR01311">
    <property type="entry name" value="glycerol_kin"/>
    <property type="match status" value="1"/>
</dbReference>
<dbReference type="HAMAP" id="MF_00186">
    <property type="entry name" value="Glycerol_kin"/>
    <property type="match status" value="1"/>
</dbReference>
<dbReference type="FunFam" id="3.30.420.40:FF:000007">
    <property type="entry name" value="Glycerol kinase"/>
    <property type="match status" value="1"/>
</dbReference>
<dbReference type="Pfam" id="PF00370">
    <property type="entry name" value="FGGY_N"/>
    <property type="match status" value="1"/>
</dbReference>
<dbReference type="UniPathway" id="UPA00618">
    <property type="reaction ID" value="UER00672"/>
</dbReference>
<dbReference type="GO" id="GO:0019563">
    <property type="term" value="P:glycerol catabolic process"/>
    <property type="evidence" value="ECO:0007669"/>
    <property type="project" value="UniProtKB-UniRule"/>
</dbReference>
<evidence type="ECO:0000256" key="3">
    <source>
        <dbReference type="ARBA" id="ARBA00022679"/>
    </source>
</evidence>
<dbReference type="CDD" id="cd07769">
    <property type="entry name" value="ASKHA_NBD_FGGY_GK"/>
    <property type="match status" value="1"/>
</dbReference>
<feature type="binding site" evidence="9">
    <location>
        <position position="255"/>
    </location>
    <ligand>
        <name>sn-glycerol 3-phosphate</name>
        <dbReference type="ChEBI" id="CHEBI:57597"/>
    </ligand>
</feature>
<comment type="function">
    <text evidence="9">Key enzyme in the regulation of glycerol uptake and metabolism. Catalyzes the phosphorylation of glycerol to yield sn-glycerol 3-phosphate.</text>
</comment>
<comment type="similarity">
    <text evidence="2 9 10">Belongs to the FGGY kinase family.</text>
</comment>
<feature type="binding site" evidence="9">
    <location>
        <position position="256"/>
    </location>
    <ligand>
        <name>glycerol</name>
        <dbReference type="ChEBI" id="CHEBI:17754"/>
    </ligand>
</feature>
<evidence type="ECO:0000256" key="4">
    <source>
        <dbReference type="ARBA" id="ARBA00022741"/>
    </source>
</evidence>
<feature type="binding site" evidence="9">
    <location>
        <position position="255"/>
    </location>
    <ligand>
        <name>glycerol</name>
        <dbReference type="ChEBI" id="CHEBI:17754"/>
    </ligand>
</feature>
<feature type="binding site" evidence="9">
    <location>
        <position position="135"/>
    </location>
    <ligand>
        <name>glycerol</name>
        <dbReference type="ChEBI" id="CHEBI:17754"/>
    </ligand>
</feature>
<dbReference type="FunFam" id="3.30.420.40:FF:000008">
    <property type="entry name" value="Glycerol kinase"/>
    <property type="match status" value="1"/>
</dbReference>
<organism evidence="13 14">
    <name type="scientific">Halarchaeum nitratireducens</name>
    <dbReference type="NCBI Taxonomy" id="489913"/>
    <lineage>
        <taxon>Archaea</taxon>
        <taxon>Methanobacteriati</taxon>
        <taxon>Methanobacteriota</taxon>
        <taxon>Stenosarchaea group</taxon>
        <taxon>Halobacteria</taxon>
        <taxon>Halobacteriales</taxon>
        <taxon>Halobacteriaceae</taxon>
    </lineage>
</organism>